<gene>
    <name evidence="2" type="ORF">MKY91_18615</name>
</gene>
<comment type="caution">
    <text evidence="2">The sequence shown here is derived from an EMBL/GenBank/DDBJ whole genome shotgun (WGS) entry which is preliminary data.</text>
</comment>
<dbReference type="InterPro" id="IPR055170">
    <property type="entry name" value="GFO_IDH_MocA-like_dom"/>
</dbReference>
<proteinExistence type="predicted"/>
<dbReference type="PANTHER" id="PTHR43708">
    <property type="entry name" value="CONSERVED EXPRESSED OXIDOREDUCTASE (EUROFUNG)"/>
    <property type="match status" value="1"/>
</dbReference>
<protein>
    <submittedName>
        <fullName evidence="2">Gfo/Idh/MocA family oxidoreductase</fullName>
    </submittedName>
</protein>
<evidence type="ECO:0000259" key="1">
    <source>
        <dbReference type="Pfam" id="PF22725"/>
    </source>
</evidence>
<dbReference type="PANTHER" id="PTHR43708:SF8">
    <property type="entry name" value="OXIDOREDUCTASE"/>
    <property type="match status" value="1"/>
</dbReference>
<accession>A0ABU9VMW2</accession>
<keyword evidence="3" id="KW-1185">Reference proteome</keyword>
<dbReference type="EMBL" id="JBCITK010000001">
    <property type="protein sequence ID" value="MEN0645178.1"/>
    <property type="molecule type" value="Genomic_DNA"/>
</dbReference>
<dbReference type="SUPFAM" id="SSF55347">
    <property type="entry name" value="Glyceraldehyde-3-phosphate dehydrogenase-like, C-terminal domain"/>
    <property type="match status" value="1"/>
</dbReference>
<feature type="domain" description="GFO/IDH/MocA-like oxidoreductase" evidence="1">
    <location>
        <begin position="154"/>
        <end position="280"/>
    </location>
</feature>
<sequence length="362" mass="40667">MGLKETIEEIIQSFEQDRQIDQPFSFSVVGMDHGHIFGMVDGLCRAGATLHHVYDRDKAKQQKLLDKYPTAIAAKSVEQVLEDSSDMIATAIIPAERAALGMRVIAQDKHFFSAKAGFTTLEQVKQAREAVGASTKSWSIYFGERLGVESAILAEALVNEGLIGRVYQVTGSGPHRLSKEKRDDWFFDRNQNGGILIDIASHQFDQFLIYTGATDAKVMHSKTANYHHPEFEDWEDFGDATLLGNNGATQYVRVDWFTPDGLAKWGDGRTVLFGTDGYIELRKSLDVGRTSEGNHLYIVDQKEELHVRVEGRVGKPYFYDLIKDCQNGTDQAMTQEHVFRVSELAIEAQEKAVRLNGWEDIK</sequence>
<name>A0ABU9VMW2_9BACI</name>
<dbReference type="Proteomes" id="UP001418796">
    <property type="component" value="Unassembled WGS sequence"/>
</dbReference>
<dbReference type="InterPro" id="IPR051317">
    <property type="entry name" value="Gfo/Idh/MocA_oxidoreduct"/>
</dbReference>
<dbReference type="Pfam" id="PF22725">
    <property type="entry name" value="GFO_IDH_MocA_C3"/>
    <property type="match status" value="1"/>
</dbReference>
<dbReference type="InterPro" id="IPR036291">
    <property type="entry name" value="NAD(P)-bd_dom_sf"/>
</dbReference>
<evidence type="ECO:0000313" key="2">
    <source>
        <dbReference type="EMBL" id="MEN0645178.1"/>
    </source>
</evidence>
<dbReference type="Gene3D" id="3.40.50.720">
    <property type="entry name" value="NAD(P)-binding Rossmann-like Domain"/>
    <property type="match status" value="1"/>
</dbReference>
<dbReference type="Gene3D" id="3.30.360.10">
    <property type="entry name" value="Dihydrodipicolinate Reductase, domain 2"/>
    <property type="match status" value="1"/>
</dbReference>
<dbReference type="SUPFAM" id="SSF51735">
    <property type="entry name" value="NAD(P)-binding Rossmann-fold domains"/>
    <property type="match status" value="1"/>
</dbReference>
<evidence type="ECO:0000313" key="3">
    <source>
        <dbReference type="Proteomes" id="UP001418796"/>
    </source>
</evidence>
<dbReference type="RefSeq" id="WP_343131771.1">
    <property type="nucleotide sequence ID" value="NZ_JBCITK010000001.1"/>
</dbReference>
<reference evidence="2 3" key="1">
    <citation type="submission" date="2024-03" db="EMBL/GenBank/DDBJ databases">
        <title>Bacilli Hybrid Assemblies.</title>
        <authorList>
            <person name="Kovac J."/>
        </authorList>
    </citation>
    <scope>NUCLEOTIDE SEQUENCE [LARGE SCALE GENOMIC DNA]</scope>
    <source>
        <strain evidence="2 3">FSL R7-0666</strain>
    </source>
</reference>
<organism evidence="2 3">
    <name type="scientific">Alkalicoccobacillus gibsonii</name>
    <dbReference type="NCBI Taxonomy" id="79881"/>
    <lineage>
        <taxon>Bacteria</taxon>
        <taxon>Bacillati</taxon>
        <taxon>Bacillota</taxon>
        <taxon>Bacilli</taxon>
        <taxon>Bacillales</taxon>
        <taxon>Bacillaceae</taxon>
        <taxon>Alkalicoccobacillus</taxon>
    </lineage>
</organism>